<sequence>MPGLISRPKRTPRGKLATPSKLPAASSIANFARISKLRIAAKDLNGKSTALDSGRTSSIEIVLSSRKRKVEDDDLEPVAPSSTDNNSTPSKKPRRETVKAKPIAELLTPITRKKKTRQFQADSDDESDSRNNERDHKSPEPEALLERLNLQSPVRKRTKTTLACESISENDFDLPRELVDLLDMHTALLKTLTMEMAHNGASTPVDLCSLLPSVTRAWGRRAVTLDDIRRCIGILNWRNPLTKGSSTSNTPATAAPFYLSDYGRNKICIEQAPTAEPGPLREQKLNMDFEANLRALWLARRPDQPVQPFINILPSAPIKPCPSAAKALPLLARRQQALDELKNGVVRKQQEKQAKAVVQAEVKAAAVNPDGTKMSLLDRVRLKESQLLAQGGPSGPSPAELQRRAALQRAEDVAAVVGMLCATSGSGLARMAFTMSALMIKLKDSLRTPISQEDGMACVRLLAGEIAPQWLRIVTVGGRENVVVQTGFQPARGVVQERVQKLLG</sequence>
<name>A0AA39XK77_9PEZI</name>
<gene>
    <name evidence="5" type="ORF">B0T17DRAFT_516632</name>
</gene>
<dbReference type="Pfam" id="PF16679">
    <property type="entry name" value="CDT1_C"/>
    <property type="match status" value="1"/>
</dbReference>
<feature type="region of interest" description="Disordered" evidence="3">
    <location>
        <begin position="45"/>
        <end position="147"/>
    </location>
</feature>
<dbReference type="Gene3D" id="1.10.10.1420">
    <property type="entry name" value="DNA replication factor Cdt1, C-terminal WH domain"/>
    <property type="match status" value="1"/>
</dbReference>
<comment type="caution">
    <text evidence="5">The sequence shown here is derived from an EMBL/GenBank/DDBJ whole genome shotgun (WGS) entry which is preliminary data.</text>
</comment>
<feature type="domain" description="DNA replication factor Cdt1 C-terminal" evidence="4">
    <location>
        <begin position="375"/>
        <end position="477"/>
    </location>
</feature>
<evidence type="ECO:0000313" key="6">
    <source>
        <dbReference type="Proteomes" id="UP001174934"/>
    </source>
</evidence>
<feature type="compositionally biased region" description="Polar residues" evidence="3">
    <location>
        <begin position="80"/>
        <end position="90"/>
    </location>
</feature>
<dbReference type="AlphaFoldDB" id="A0AA39XK77"/>
<keyword evidence="6" id="KW-1185">Reference proteome</keyword>
<dbReference type="InterPro" id="IPR032054">
    <property type="entry name" value="Cdt1_C"/>
</dbReference>
<accession>A0AA39XK77</accession>
<evidence type="ECO:0000313" key="5">
    <source>
        <dbReference type="EMBL" id="KAK0635553.1"/>
    </source>
</evidence>
<reference evidence="5" key="1">
    <citation type="submission" date="2023-06" db="EMBL/GenBank/DDBJ databases">
        <title>Genome-scale phylogeny and comparative genomics of the fungal order Sordariales.</title>
        <authorList>
            <consortium name="Lawrence Berkeley National Laboratory"/>
            <person name="Hensen N."/>
            <person name="Bonometti L."/>
            <person name="Westerberg I."/>
            <person name="Brannstrom I.O."/>
            <person name="Guillou S."/>
            <person name="Cros-Aarteil S."/>
            <person name="Calhoun S."/>
            <person name="Haridas S."/>
            <person name="Kuo A."/>
            <person name="Mondo S."/>
            <person name="Pangilinan J."/>
            <person name="Riley R."/>
            <person name="LaButti K."/>
            <person name="Andreopoulos B."/>
            <person name="Lipzen A."/>
            <person name="Chen C."/>
            <person name="Yanf M."/>
            <person name="Daum C."/>
            <person name="Ng V."/>
            <person name="Clum A."/>
            <person name="Steindorff A."/>
            <person name="Ohm R."/>
            <person name="Martin F."/>
            <person name="Silar P."/>
            <person name="Natvig D."/>
            <person name="Lalanne C."/>
            <person name="Gautier V."/>
            <person name="Ament-velasquez S.L."/>
            <person name="Kruys A."/>
            <person name="Hutchinson M.I."/>
            <person name="Powell A.J."/>
            <person name="Barry K."/>
            <person name="Miller A.N."/>
            <person name="Grigoriev I.V."/>
            <person name="Debuchy R."/>
            <person name="Gladieux P."/>
            <person name="Thoren M.H."/>
            <person name="Johannesson H."/>
        </authorList>
    </citation>
    <scope>NUCLEOTIDE SEQUENCE</scope>
    <source>
        <strain evidence="5">SMH3391-2</strain>
    </source>
</reference>
<feature type="compositionally biased region" description="Basic and acidic residues" evidence="3">
    <location>
        <begin position="128"/>
        <end position="140"/>
    </location>
</feature>
<dbReference type="EMBL" id="JAULSR010000001">
    <property type="protein sequence ID" value="KAK0635553.1"/>
    <property type="molecule type" value="Genomic_DNA"/>
</dbReference>
<evidence type="ECO:0000256" key="3">
    <source>
        <dbReference type="SAM" id="MobiDB-lite"/>
    </source>
</evidence>
<proteinExistence type="inferred from homology"/>
<dbReference type="Proteomes" id="UP001174934">
    <property type="component" value="Unassembled WGS sequence"/>
</dbReference>
<protein>
    <recommendedName>
        <fullName evidence="4">DNA replication factor Cdt1 C-terminal domain-containing protein</fullName>
    </recommendedName>
</protein>
<evidence type="ECO:0000259" key="4">
    <source>
        <dbReference type="Pfam" id="PF16679"/>
    </source>
</evidence>
<organism evidence="5 6">
    <name type="scientific">Bombardia bombarda</name>
    <dbReference type="NCBI Taxonomy" id="252184"/>
    <lineage>
        <taxon>Eukaryota</taxon>
        <taxon>Fungi</taxon>
        <taxon>Dikarya</taxon>
        <taxon>Ascomycota</taxon>
        <taxon>Pezizomycotina</taxon>
        <taxon>Sordariomycetes</taxon>
        <taxon>Sordariomycetidae</taxon>
        <taxon>Sordariales</taxon>
        <taxon>Lasiosphaeriaceae</taxon>
        <taxon>Bombardia</taxon>
    </lineage>
</organism>
<dbReference type="InterPro" id="IPR038090">
    <property type="entry name" value="Cdt1_C_WH_dom_sf"/>
</dbReference>
<feature type="region of interest" description="Disordered" evidence="3">
    <location>
        <begin position="1"/>
        <end position="23"/>
    </location>
</feature>
<feature type="compositionally biased region" description="Polar residues" evidence="3">
    <location>
        <begin position="46"/>
        <end position="59"/>
    </location>
</feature>
<dbReference type="Pfam" id="PF26121">
    <property type="entry name" value="HTH_CDT1"/>
    <property type="match status" value="1"/>
</dbReference>
<keyword evidence="2" id="KW-0131">Cell cycle</keyword>
<comment type="similarity">
    <text evidence="1">Belongs to the Cdt1 family.</text>
</comment>
<evidence type="ECO:0000256" key="1">
    <source>
        <dbReference type="ARBA" id="ARBA00008356"/>
    </source>
</evidence>
<evidence type="ECO:0000256" key="2">
    <source>
        <dbReference type="ARBA" id="ARBA00023306"/>
    </source>
</evidence>